<accession>A0A9W6YRA9</accession>
<evidence type="ECO:0000313" key="4">
    <source>
        <dbReference type="Proteomes" id="UP001165063"/>
    </source>
</evidence>
<proteinExistence type="predicted"/>
<dbReference type="GO" id="GO:0005634">
    <property type="term" value="C:nucleus"/>
    <property type="evidence" value="ECO:0007669"/>
    <property type="project" value="TreeGrafter"/>
</dbReference>
<dbReference type="PANTHER" id="PTHR12849:SF0">
    <property type="entry name" value="LARIAT DEBRANCHING ENZYME"/>
    <property type="match status" value="1"/>
</dbReference>
<name>A0A9W6YRA9_AMBMO</name>
<keyword evidence="4" id="KW-1185">Reference proteome</keyword>
<organism evidence="3 4">
    <name type="scientific">Ambrosiozyma monospora</name>
    <name type="common">Yeast</name>
    <name type="synonym">Endomycopsis monosporus</name>
    <dbReference type="NCBI Taxonomy" id="43982"/>
    <lineage>
        <taxon>Eukaryota</taxon>
        <taxon>Fungi</taxon>
        <taxon>Dikarya</taxon>
        <taxon>Ascomycota</taxon>
        <taxon>Saccharomycotina</taxon>
        <taxon>Pichiomycetes</taxon>
        <taxon>Pichiales</taxon>
        <taxon>Pichiaceae</taxon>
        <taxon>Ambrosiozyma</taxon>
    </lineage>
</organism>
<evidence type="ECO:0000313" key="3">
    <source>
        <dbReference type="EMBL" id="GMG19457.1"/>
    </source>
</evidence>
<feature type="domain" description="Lariat debranching enzyme C-terminal" evidence="2">
    <location>
        <begin position="358"/>
        <end position="493"/>
    </location>
</feature>
<dbReference type="EMBL" id="BSXU01000133">
    <property type="protein sequence ID" value="GMG19457.1"/>
    <property type="molecule type" value="Genomic_DNA"/>
</dbReference>
<dbReference type="InterPro" id="IPR007708">
    <property type="entry name" value="DBR1_C"/>
</dbReference>
<dbReference type="Pfam" id="PF05011">
    <property type="entry name" value="DBR1"/>
    <property type="match status" value="1"/>
</dbReference>
<protein>
    <submittedName>
        <fullName evidence="3">Unnamed protein product</fullName>
    </submittedName>
</protein>
<dbReference type="AlphaFoldDB" id="A0A9W6YRA9"/>
<comment type="caution">
    <text evidence="3">The sequence shown here is derived from an EMBL/GenBank/DDBJ whole genome shotgun (WGS) entry which is preliminary data.</text>
</comment>
<dbReference type="SMART" id="SM01124">
    <property type="entry name" value="DBR1"/>
    <property type="match status" value="1"/>
</dbReference>
<sequence length="495" mass="57057">MSKKTISGSMQVAIEGCCHGMLNNIYRNIPKSVELLIICGDFQAIRNQGDLKCIAVPEKYLKMGDFADYYTGRKKAPVFTIFIGGNHEASNYLEELKYGGFVAPNIYYLGETGVLWYKGIRIVGWSGIYNKENFMKMRENAHVPFNRSTIRSVYHYRKDDYLKLRLLKQCNSSVVLSHDWPHEIHEYGNRDYLLKKKPFFKSDMEKGELGSPANSALLRHLKPRHWFSAHLHVRFLAKVAWNSPKRQSVDGSEAITSKKLKLDANNDDELDLGLDDCIDERIQNSVNNEKDSEGMTSNHECNADEIDLELSDSEITSSKDAVNCKVNNSEKKEDTAENENEIQLDLSEDESEGKEIRTETTTILNPTEFLALDKCLPRRRFLEILQIEKTVSSRGTHPFYLDPEYIAVLKVVNKHKDLIERLNYEQVLEPTELIHEVQQEIDEHVAEYRQLNDEDYDRLFKIDFNGFSKTANIHDRGAQLYKNSQTTTFVEKFGL</sequence>
<dbReference type="OrthoDB" id="407609at2759"/>
<dbReference type="Proteomes" id="UP001165063">
    <property type="component" value="Unassembled WGS sequence"/>
</dbReference>
<dbReference type="InterPro" id="IPR029052">
    <property type="entry name" value="Metallo-depent_PP-like"/>
</dbReference>
<dbReference type="PANTHER" id="PTHR12849">
    <property type="entry name" value="RNA LARIAT DEBRANCHING ENZYME"/>
    <property type="match status" value="1"/>
</dbReference>
<gene>
    <name evidence="3" type="ORF">Amon01_000048400</name>
</gene>
<dbReference type="Pfam" id="PF00149">
    <property type="entry name" value="Metallophos"/>
    <property type="match status" value="1"/>
</dbReference>
<dbReference type="GO" id="GO:0008419">
    <property type="term" value="F:RNA lariat debranching enzyme activity"/>
    <property type="evidence" value="ECO:0007669"/>
    <property type="project" value="TreeGrafter"/>
</dbReference>
<feature type="region of interest" description="Disordered" evidence="1">
    <location>
        <begin position="326"/>
        <end position="357"/>
    </location>
</feature>
<dbReference type="SUPFAM" id="SSF56300">
    <property type="entry name" value="Metallo-dependent phosphatases"/>
    <property type="match status" value="1"/>
</dbReference>
<dbReference type="InterPro" id="IPR004843">
    <property type="entry name" value="Calcineurin-like_PHP"/>
</dbReference>
<dbReference type="GO" id="GO:0000398">
    <property type="term" value="P:mRNA splicing, via spliceosome"/>
    <property type="evidence" value="ECO:0007669"/>
    <property type="project" value="TreeGrafter"/>
</dbReference>
<reference evidence="3" key="1">
    <citation type="submission" date="2023-04" db="EMBL/GenBank/DDBJ databases">
        <title>Ambrosiozyma monospora NBRC 1965.</title>
        <authorList>
            <person name="Ichikawa N."/>
            <person name="Sato H."/>
            <person name="Tonouchi N."/>
        </authorList>
    </citation>
    <scope>NUCLEOTIDE SEQUENCE</scope>
    <source>
        <strain evidence="3">NBRC 1965</strain>
    </source>
</reference>
<evidence type="ECO:0000256" key="1">
    <source>
        <dbReference type="SAM" id="MobiDB-lite"/>
    </source>
</evidence>
<feature type="compositionally biased region" description="Acidic residues" evidence="1">
    <location>
        <begin position="336"/>
        <end position="352"/>
    </location>
</feature>
<evidence type="ECO:0000259" key="2">
    <source>
        <dbReference type="SMART" id="SM01124"/>
    </source>
</evidence>